<name>A0AAN5CIB0_9BILA</name>
<protein>
    <submittedName>
        <fullName evidence="2">Uncharacterized protein</fullName>
    </submittedName>
</protein>
<evidence type="ECO:0000313" key="3">
    <source>
        <dbReference type="Proteomes" id="UP001328107"/>
    </source>
</evidence>
<evidence type="ECO:0000313" key="2">
    <source>
        <dbReference type="EMBL" id="GMR44899.1"/>
    </source>
</evidence>
<reference evidence="3" key="1">
    <citation type="submission" date="2022-10" db="EMBL/GenBank/DDBJ databases">
        <title>Genome assembly of Pristionchus species.</title>
        <authorList>
            <person name="Yoshida K."/>
            <person name="Sommer R.J."/>
        </authorList>
    </citation>
    <scope>NUCLEOTIDE SEQUENCE [LARGE SCALE GENOMIC DNA]</scope>
    <source>
        <strain evidence="3">RS5460</strain>
    </source>
</reference>
<dbReference type="Proteomes" id="UP001328107">
    <property type="component" value="Unassembled WGS sequence"/>
</dbReference>
<accession>A0AAN5CIB0</accession>
<sequence>MTPSTWETSLSARPDNYFRSFSTRVLPTSGSPMPRLIRARTSTNSTPLPPRHTRVMAGRGRFGTRPDPPRDSSDRTPSGYAMMNDFEIRPPQSHPSSRTRPSMGFSDSLSSHSQWTT</sequence>
<dbReference type="EMBL" id="BTRK01000004">
    <property type="protein sequence ID" value="GMR44899.1"/>
    <property type="molecule type" value="Genomic_DNA"/>
</dbReference>
<dbReference type="AlphaFoldDB" id="A0AAN5CIB0"/>
<evidence type="ECO:0000256" key="1">
    <source>
        <dbReference type="SAM" id="MobiDB-lite"/>
    </source>
</evidence>
<organism evidence="2 3">
    <name type="scientific">Pristionchus mayeri</name>
    <dbReference type="NCBI Taxonomy" id="1317129"/>
    <lineage>
        <taxon>Eukaryota</taxon>
        <taxon>Metazoa</taxon>
        <taxon>Ecdysozoa</taxon>
        <taxon>Nematoda</taxon>
        <taxon>Chromadorea</taxon>
        <taxon>Rhabditida</taxon>
        <taxon>Rhabditina</taxon>
        <taxon>Diplogasteromorpha</taxon>
        <taxon>Diplogasteroidea</taxon>
        <taxon>Neodiplogasteridae</taxon>
        <taxon>Pristionchus</taxon>
    </lineage>
</organism>
<comment type="caution">
    <text evidence="2">The sequence shown here is derived from an EMBL/GenBank/DDBJ whole genome shotgun (WGS) entry which is preliminary data.</text>
</comment>
<proteinExistence type="predicted"/>
<gene>
    <name evidence="2" type="ORF">PMAYCL1PPCAC_15094</name>
</gene>
<feature type="compositionally biased region" description="Polar residues" evidence="1">
    <location>
        <begin position="94"/>
        <end position="117"/>
    </location>
</feature>
<feature type="compositionally biased region" description="Polar residues" evidence="1">
    <location>
        <begin position="22"/>
        <end position="31"/>
    </location>
</feature>
<keyword evidence="3" id="KW-1185">Reference proteome</keyword>
<feature type="region of interest" description="Disordered" evidence="1">
    <location>
        <begin position="22"/>
        <end position="117"/>
    </location>
</feature>